<dbReference type="Proteomes" id="UP001454036">
    <property type="component" value="Unassembled WGS sequence"/>
</dbReference>
<evidence type="ECO:0000256" key="1">
    <source>
        <dbReference type="SAM" id="MobiDB-lite"/>
    </source>
</evidence>
<organism evidence="2 3">
    <name type="scientific">Lithospermum erythrorhizon</name>
    <name type="common">Purple gromwell</name>
    <name type="synonym">Lithospermum officinale var. erythrorhizon</name>
    <dbReference type="NCBI Taxonomy" id="34254"/>
    <lineage>
        <taxon>Eukaryota</taxon>
        <taxon>Viridiplantae</taxon>
        <taxon>Streptophyta</taxon>
        <taxon>Embryophyta</taxon>
        <taxon>Tracheophyta</taxon>
        <taxon>Spermatophyta</taxon>
        <taxon>Magnoliopsida</taxon>
        <taxon>eudicotyledons</taxon>
        <taxon>Gunneridae</taxon>
        <taxon>Pentapetalae</taxon>
        <taxon>asterids</taxon>
        <taxon>lamiids</taxon>
        <taxon>Boraginales</taxon>
        <taxon>Boraginaceae</taxon>
        <taxon>Boraginoideae</taxon>
        <taxon>Lithospermeae</taxon>
        <taxon>Lithospermum</taxon>
    </lineage>
</organism>
<evidence type="ECO:0008006" key="4">
    <source>
        <dbReference type="Google" id="ProtNLM"/>
    </source>
</evidence>
<reference evidence="2 3" key="1">
    <citation type="submission" date="2024-01" db="EMBL/GenBank/DDBJ databases">
        <title>The complete chloroplast genome sequence of Lithospermum erythrorhizon: insights into the phylogenetic relationship among Boraginaceae species and the maternal lineages of purple gromwells.</title>
        <authorList>
            <person name="Okada T."/>
            <person name="Watanabe K."/>
        </authorList>
    </citation>
    <scope>NUCLEOTIDE SEQUENCE [LARGE SCALE GENOMIC DNA]</scope>
</reference>
<feature type="region of interest" description="Disordered" evidence="1">
    <location>
        <begin position="66"/>
        <end position="91"/>
    </location>
</feature>
<sequence>MQADQVTLDTLPCWVQIWNLPLGFVNKEMGLAVGAHVGKVLDMDTRGLEQERGRYTVRGGGGCRAQEWRGVGRSRSTKETEANVMTTRRGR</sequence>
<name>A0AAV3Q8K7_LITER</name>
<dbReference type="EMBL" id="BAABME010003832">
    <property type="protein sequence ID" value="GAA0160285.1"/>
    <property type="molecule type" value="Genomic_DNA"/>
</dbReference>
<proteinExistence type="predicted"/>
<evidence type="ECO:0000313" key="3">
    <source>
        <dbReference type="Proteomes" id="UP001454036"/>
    </source>
</evidence>
<accession>A0AAV3Q8K7</accession>
<gene>
    <name evidence="2" type="ORF">LIER_16872</name>
</gene>
<dbReference type="AlphaFoldDB" id="A0AAV3Q8K7"/>
<protein>
    <recommendedName>
        <fullName evidence="4">DUF4283 domain-containing protein</fullName>
    </recommendedName>
</protein>
<evidence type="ECO:0000313" key="2">
    <source>
        <dbReference type="EMBL" id="GAA0160285.1"/>
    </source>
</evidence>
<comment type="caution">
    <text evidence="2">The sequence shown here is derived from an EMBL/GenBank/DDBJ whole genome shotgun (WGS) entry which is preliminary data.</text>
</comment>
<keyword evidence="3" id="KW-1185">Reference proteome</keyword>